<dbReference type="PANTHER" id="PTHR24230:SF0">
    <property type="entry name" value="G-PROTEIN COUPLED RECEPTORS FAMILY 1 PROFILE DOMAIN-CONTAINING PROTEIN"/>
    <property type="match status" value="1"/>
</dbReference>
<evidence type="ECO:0000256" key="7">
    <source>
        <dbReference type="SAM" id="Phobius"/>
    </source>
</evidence>
<evidence type="ECO:0008006" key="10">
    <source>
        <dbReference type="Google" id="ProtNLM"/>
    </source>
</evidence>
<gene>
    <name evidence="8" type="ORF">GSLYS_00019384001</name>
</gene>
<evidence type="ECO:0000313" key="8">
    <source>
        <dbReference type="EMBL" id="CAL1546007.1"/>
    </source>
</evidence>
<sequence length="370" mass="41241">MADKNAPLTVLIGSGSQDSPSSNVNISAKLDPIVTQHEFIGWMAMFSSVDILLSALGLVTNIVNMKTFLAMGADDGMTVSFLSLSWAEFLCCLAAFGQKISMALWVTEMATEYKVWFYINPYAFNSFLGNIRTCLFAMPVLITTHLALAKCLCVVKPLRFKTMFTVTRTRWIMFGIVVFSVATYVPLLATMGIAEQFDPAVNATRRILWFSPYRNLIKNIIWNARDSTLAVASEVIIVICVVVMSRALADAVEFRESLKNGSQTDKFGHTMEKTPAQASMKSQPKLTGKELQVIKQVTLISLVYVVANTPKIAISLAGAMVPYLTQGGIYQNLYEVMIKGREHSELYISVANIFIYYGYNSRYRQCCKLY</sequence>
<reference evidence="8 9" key="1">
    <citation type="submission" date="2024-04" db="EMBL/GenBank/DDBJ databases">
        <authorList>
            <consortium name="Genoscope - CEA"/>
            <person name="William W."/>
        </authorList>
    </citation>
    <scope>NUCLEOTIDE SEQUENCE [LARGE SCALE GENOMIC DNA]</scope>
</reference>
<accession>A0AAV2IJT5</accession>
<dbReference type="GO" id="GO:0005886">
    <property type="term" value="C:plasma membrane"/>
    <property type="evidence" value="ECO:0007669"/>
    <property type="project" value="UniProtKB-SubCell"/>
</dbReference>
<feature type="transmembrane region" description="Helical" evidence="7">
    <location>
        <begin position="229"/>
        <end position="249"/>
    </location>
</feature>
<keyword evidence="7" id="KW-0472">Membrane</keyword>
<feature type="transmembrane region" description="Helical" evidence="7">
    <location>
        <begin position="39"/>
        <end position="63"/>
    </location>
</feature>
<dbReference type="EMBL" id="CAXITT010000760">
    <property type="protein sequence ID" value="CAL1546007.1"/>
    <property type="molecule type" value="Genomic_DNA"/>
</dbReference>
<evidence type="ECO:0000256" key="3">
    <source>
        <dbReference type="ARBA" id="ARBA00023040"/>
    </source>
</evidence>
<name>A0AAV2IJT5_LYMST</name>
<keyword evidence="7" id="KW-0812">Transmembrane</keyword>
<comment type="caution">
    <text evidence="8">The sequence shown here is derived from an EMBL/GenBank/DDBJ whole genome shotgun (WGS) entry which is preliminary data.</text>
</comment>
<proteinExistence type="predicted"/>
<feature type="transmembrane region" description="Helical" evidence="7">
    <location>
        <begin position="127"/>
        <end position="149"/>
    </location>
</feature>
<dbReference type="PANTHER" id="PTHR24230">
    <property type="entry name" value="G-PROTEIN COUPLED RECEPTOR"/>
    <property type="match status" value="1"/>
</dbReference>
<keyword evidence="3" id="KW-0297">G-protein coupled receptor</keyword>
<evidence type="ECO:0000256" key="6">
    <source>
        <dbReference type="SAM" id="MobiDB-lite"/>
    </source>
</evidence>
<evidence type="ECO:0000256" key="5">
    <source>
        <dbReference type="ARBA" id="ARBA00023224"/>
    </source>
</evidence>
<dbReference type="SUPFAM" id="SSF81321">
    <property type="entry name" value="Family A G protein-coupled receptor-like"/>
    <property type="match status" value="1"/>
</dbReference>
<feature type="region of interest" description="Disordered" evidence="6">
    <location>
        <begin position="1"/>
        <end position="22"/>
    </location>
</feature>
<keyword evidence="5" id="KW-0807">Transducer</keyword>
<keyword evidence="4" id="KW-0675">Receptor</keyword>
<comment type="subcellular location">
    <subcellularLocation>
        <location evidence="1">Cell membrane</location>
        <topology evidence="1">Multi-pass membrane protein</topology>
    </subcellularLocation>
</comment>
<evidence type="ECO:0000256" key="2">
    <source>
        <dbReference type="ARBA" id="ARBA00022475"/>
    </source>
</evidence>
<keyword evidence="2" id="KW-1003">Cell membrane</keyword>
<feature type="transmembrane region" description="Helical" evidence="7">
    <location>
        <begin position="170"/>
        <end position="194"/>
    </location>
</feature>
<keyword evidence="7" id="KW-1133">Transmembrane helix</keyword>
<feature type="transmembrane region" description="Helical" evidence="7">
    <location>
        <begin position="84"/>
        <end position="107"/>
    </location>
</feature>
<dbReference type="GO" id="GO:0007218">
    <property type="term" value="P:neuropeptide signaling pathway"/>
    <property type="evidence" value="ECO:0007669"/>
    <property type="project" value="TreeGrafter"/>
</dbReference>
<dbReference type="AlphaFoldDB" id="A0AAV2IJT5"/>
<dbReference type="GO" id="GO:0008528">
    <property type="term" value="F:G protein-coupled peptide receptor activity"/>
    <property type="evidence" value="ECO:0007669"/>
    <property type="project" value="TreeGrafter"/>
</dbReference>
<evidence type="ECO:0000313" key="9">
    <source>
        <dbReference type="Proteomes" id="UP001497497"/>
    </source>
</evidence>
<protein>
    <recommendedName>
        <fullName evidence="10">G-protein coupled receptors family 1 profile domain-containing protein</fullName>
    </recommendedName>
</protein>
<dbReference type="Gene3D" id="1.20.1070.10">
    <property type="entry name" value="Rhodopsin 7-helix transmembrane proteins"/>
    <property type="match status" value="1"/>
</dbReference>
<evidence type="ECO:0000256" key="1">
    <source>
        <dbReference type="ARBA" id="ARBA00004651"/>
    </source>
</evidence>
<dbReference type="Proteomes" id="UP001497497">
    <property type="component" value="Unassembled WGS sequence"/>
</dbReference>
<organism evidence="8 9">
    <name type="scientific">Lymnaea stagnalis</name>
    <name type="common">Great pond snail</name>
    <name type="synonym">Helix stagnalis</name>
    <dbReference type="NCBI Taxonomy" id="6523"/>
    <lineage>
        <taxon>Eukaryota</taxon>
        <taxon>Metazoa</taxon>
        <taxon>Spiralia</taxon>
        <taxon>Lophotrochozoa</taxon>
        <taxon>Mollusca</taxon>
        <taxon>Gastropoda</taxon>
        <taxon>Heterobranchia</taxon>
        <taxon>Euthyneura</taxon>
        <taxon>Panpulmonata</taxon>
        <taxon>Hygrophila</taxon>
        <taxon>Lymnaeoidea</taxon>
        <taxon>Lymnaeidae</taxon>
        <taxon>Lymnaea</taxon>
    </lineage>
</organism>
<keyword evidence="9" id="KW-1185">Reference proteome</keyword>
<evidence type="ECO:0000256" key="4">
    <source>
        <dbReference type="ARBA" id="ARBA00023170"/>
    </source>
</evidence>